<sequence>MEKEIYRNGLMESGDTNFYALIAQAHLAEFLELRGHIGEALKLQQKVFRKFEEEWGNWSWVTHALAIDLYHMLSEHGYIGEADKIFLKYYKGACSFHDHSDLVQL</sequence>
<dbReference type="Proteomes" id="UP001152300">
    <property type="component" value="Unassembled WGS sequence"/>
</dbReference>
<accession>A0A9X0AG91</accession>
<gene>
    <name evidence="1" type="ORF">OCU04_008819</name>
</gene>
<dbReference type="EMBL" id="JAPEIS010000010">
    <property type="protein sequence ID" value="KAJ8062271.1"/>
    <property type="molecule type" value="Genomic_DNA"/>
</dbReference>
<evidence type="ECO:0000313" key="2">
    <source>
        <dbReference type="Proteomes" id="UP001152300"/>
    </source>
</evidence>
<dbReference type="OrthoDB" id="10591564at2759"/>
<comment type="caution">
    <text evidence="1">The sequence shown here is derived from an EMBL/GenBank/DDBJ whole genome shotgun (WGS) entry which is preliminary data.</text>
</comment>
<protein>
    <submittedName>
        <fullName evidence="1">Uncharacterized protein</fullName>
    </submittedName>
</protein>
<dbReference type="AlphaFoldDB" id="A0A9X0AG91"/>
<keyword evidence="2" id="KW-1185">Reference proteome</keyword>
<proteinExistence type="predicted"/>
<evidence type="ECO:0000313" key="1">
    <source>
        <dbReference type="EMBL" id="KAJ8062271.1"/>
    </source>
</evidence>
<organism evidence="1 2">
    <name type="scientific">Sclerotinia nivalis</name>
    <dbReference type="NCBI Taxonomy" id="352851"/>
    <lineage>
        <taxon>Eukaryota</taxon>
        <taxon>Fungi</taxon>
        <taxon>Dikarya</taxon>
        <taxon>Ascomycota</taxon>
        <taxon>Pezizomycotina</taxon>
        <taxon>Leotiomycetes</taxon>
        <taxon>Helotiales</taxon>
        <taxon>Sclerotiniaceae</taxon>
        <taxon>Sclerotinia</taxon>
    </lineage>
</organism>
<name>A0A9X0AG91_9HELO</name>
<reference evidence="1" key="1">
    <citation type="submission" date="2022-11" db="EMBL/GenBank/DDBJ databases">
        <title>Genome Resource of Sclerotinia nivalis Strain SnTB1, a Plant Pathogen Isolated from American Ginseng.</title>
        <authorList>
            <person name="Fan S."/>
        </authorList>
    </citation>
    <scope>NUCLEOTIDE SEQUENCE</scope>
    <source>
        <strain evidence="1">SnTB1</strain>
    </source>
</reference>